<dbReference type="FunFam" id="2.60.40.3110:FF:000001">
    <property type="entry name" value="Putative fimbrial outer membrane usher"/>
    <property type="match status" value="1"/>
</dbReference>
<dbReference type="GeneID" id="69757578"/>
<protein>
    <submittedName>
        <fullName evidence="15">Outer membrane usher protein fimD</fullName>
    </submittedName>
    <submittedName>
        <fullName evidence="14">Type 1 fimbriae anchoring protein FimD</fullName>
    </submittedName>
</protein>
<keyword evidence="4" id="KW-1134">Transmembrane beta strand</keyword>
<keyword evidence="6 10" id="KW-0812">Transmembrane</keyword>
<keyword evidence="5 10" id="KW-1029">Fimbrium biogenesis</keyword>
<feature type="domain" description="PapC-like C-terminal" evidence="12">
    <location>
        <begin position="772"/>
        <end position="840"/>
    </location>
</feature>
<evidence type="ECO:0000256" key="3">
    <source>
        <dbReference type="ARBA" id="ARBA00022448"/>
    </source>
</evidence>
<dbReference type="EMBL" id="UJYZ02000016">
    <property type="protein sequence ID" value="VVJ97223.1"/>
    <property type="molecule type" value="Genomic_DNA"/>
</dbReference>
<dbReference type="GO" id="GO:0015473">
    <property type="term" value="F:fimbrial usher porin activity"/>
    <property type="evidence" value="ECO:0007669"/>
    <property type="project" value="InterPro"/>
</dbReference>
<dbReference type="Proteomes" id="UP000257712">
    <property type="component" value="Unassembled WGS sequence"/>
</dbReference>
<dbReference type="Proteomes" id="UP000259400">
    <property type="component" value="Unassembled WGS sequence"/>
</dbReference>
<evidence type="ECO:0000259" key="13">
    <source>
        <dbReference type="Pfam" id="PF13954"/>
    </source>
</evidence>
<evidence type="ECO:0000256" key="7">
    <source>
        <dbReference type="ARBA" id="ARBA00022729"/>
    </source>
</evidence>
<dbReference type="SUPFAM" id="SSF141729">
    <property type="entry name" value="FimD N-terminal domain-like"/>
    <property type="match status" value="1"/>
</dbReference>
<dbReference type="RefSeq" id="WP_042929400.1">
    <property type="nucleotide sequence ID" value="NZ_CAAHGB010000003.1"/>
</dbReference>
<dbReference type="Gene3D" id="2.60.40.3110">
    <property type="match status" value="1"/>
</dbReference>
<name>A0A223UHB5_9ENTR</name>
<dbReference type="Gene3D" id="2.60.40.2070">
    <property type="match status" value="1"/>
</dbReference>
<accession>A0A223UHB5</accession>
<evidence type="ECO:0000313" key="16">
    <source>
        <dbReference type="Proteomes" id="UP000257712"/>
    </source>
</evidence>
<comment type="caution">
    <text evidence="14">The sequence shown here is derived from an EMBL/GenBank/DDBJ whole genome shotgun (WGS) entry which is preliminary data.</text>
</comment>
<evidence type="ECO:0000256" key="1">
    <source>
        <dbReference type="ARBA" id="ARBA00004571"/>
    </source>
</evidence>
<comment type="subcellular location">
    <subcellularLocation>
        <location evidence="1 10">Cell outer membrane</location>
        <topology evidence="1 10">Multi-pass membrane protein</topology>
    </subcellularLocation>
</comment>
<dbReference type="PANTHER" id="PTHR30451:SF21">
    <property type="entry name" value="FIMBRIAL USHER DOMAIN-CONTAINING PROTEIN YDET-RELATED"/>
    <property type="match status" value="1"/>
</dbReference>
<evidence type="ECO:0000256" key="8">
    <source>
        <dbReference type="ARBA" id="ARBA00023136"/>
    </source>
</evidence>
<dbReference type="InterPro" id="IPR042186">
    <property type="entry name" value="FimD_plug_dom"/>
</dbReference>
<dbReference type="InterPro" id="IPR025885">
    <property type="entry name" value="PapC_N"/>
</dbReference>
<dbReference type="AlphaFoldDB" id="A0A223UHB5"/>
<dbReference type="InterPro" id="IPR000015">
    <property type="entry name" value="Fimb_usher"/>
</dbReference>
<proteinExistence type="inferred from homology"/>
<organism evidence="14 16">
    <name type="scientific">Klebsiella quasivariicola</name>
    <dbReference type="NCBI Taxonomy" id="2026240"/>
    <lineage>
        <taxon>Bacteria</taxon>
        <taxon>Pseudomonadati</taxon>
        <taxon>Pseudomonadota</taxon>
        <taxon>Gammaproteobacteria</taxon>
        <taxon>Enterobacterales</taxon>
        <taxon>Enterobacteriaceae</taxon>
        <taxon>Klebsiella/Raoultella group</taxon>
        <taxon>Klebsiella</taxon>
        <taxon>Klebsiella pneumoniae complex</taxon>
    </lineage>
</organism>
<dbReference type="KEGG" id="kqv:B8P98_25500"/>
<gene>
    <name evidence="14" type="primary">fimD_4</name>
    <name evidence="15" type="synonym">fimD_3</name>
    <name evidence="15" type="ORF">SAMEA3538468_03386</name>
    <name evidence="14" type="ORF">SAMEA3538780_04085</name>
</gene>
<keyword evidence="7 11" id="KW-0732">Signal</keyword>
<evidence type="ECO:0000313" key="14">
    <source>
        <dbReference type="EMBL" id="SXD99986.1"/>
    </source>
</evidence>
<keyword evidence="17" id="KW-1185">Reference proteome</keyword>
<dbReference type="FunFam" id="2.60.40.2610:FF:000001">
    <property type="entry name" value="Outer membrane fimbrial usher protein"/>
    <property type="match status" value="1"/>
</dbReference>
<evidence type="ECO:0000256" key="6">
    <source>
        <dbReference type="ARBA" id="ARBA00022692"/>
    </source>
</evidence>
<evidence type="ECO:0000256" key="2">
    <source>
        <dbReference type="ARBA" id="ARBA00008064"/>
    </source>
</evidence>
<evidence type="ECO:0000313" key="15">
    <source>
        <dbReference type="EMBL" id="VVJ97223.1"/>
    </source>
</evidence>
<dbReference type="Gene3D" id="3.10.20.410">
    <property type="match status" value="1"/>
</dbReference>
<evidence type="ECO:0000256" key="11">
    <source>
        <dbReference type="SAM" id="SignalP"/>
    </source>
</evidence>
<dbReference type="Pfam" id="PF13953">
    <property type="entry name" value="PapC_C"/>
    <property type="match status" value="1"/>
</dbReference>
<feature type="signal peptide" evidence="11">
    <location>
        <begin position="1"/>
        <end position="28"/>
    </location>
</feature>
<comment type="similarity">
    <text evidence="2 10">Belongs to the fimbrial export usher family.</text>
</comment>
<evidence type="ECO:0000256" key="5">
    <source>
        <dbReference type="ARBA" id="ARBA00022558"/>
    </source>
</evidence>
<keyword evidence="9 10" id="KW-0998">Cell outer membrane</keyword>
<evidence type="ECO:0000256" key="9">
    <source>
        <dbReference type="ARBA" id="ARBA00023237"/>
    </source>
</evidence>
<dbReference type="InterPro" id="IPR018030">
    <property type="entry name" value="Fimbrial_membr_usher_CS"/>
</dbReference>
<evidence type="ECO:0000313" key="17">
    <source>
        <dbReference type="Proteomes" id="UP000259400"/>
    </source>
</evidence>
<accession>A0A6C2VNU2</accession>
<dbReference type="Gene3D" id="2.60.40.2610">
    <property type="entry name" value="Outer membrane usher protein FimD, plug domain"/>
    <property type="match status" value="1"/>
</dbReference>
<feature type="chain" id="PRO_5044569568" evidence="11">
    <location>
        <begin position="29"/>
        <end position="857"/>
    </location>
</feature>
<dbReference type="PANTHER" id="PTHR30451">
    <property type="entry name" value="OUTER MEMBRANE USHER PROTEIN"/>
    <property type="match status" value="1"/>
</dbReference>
<evidence type="ECO:0000256" key="4">
    <source>
        <dbReference type="ARBA" id="ARBA00022452"/>
    </source>
</evidence>
<dbReference type="Pfam" id="PF00577">
    <property type="entry name" value="Usher"/>
    <property type="match status" value="1"/>
</dbReference>
<feature type="domain" description="PapC N-terminal" evidence="13">
    <location>
        <begin position="32"/>
        <end position="187"/>
    </location>
</feature>
<evidence type="ECO:0000256" key="10">
    <source>
        <dbReference type="RuleBase" id="RU003884"/>
    </source>
</evidence>
<sequence length="857" mass="94229">MIKKFKLSPCCLALISIGVLAISSELHAREFFNPAFLTDLNGSDVSPDLSAFEVANSQAPGKYRVDIIINGTVVDTKDVDFFSTAEQKASYLNEAGEELKLYPCLSTEELSGYGIKVKAISSLKTNANGCVIISSIPEASVDFNFNLQKLELSVPQAAVSSTVRGYVSPDEFDNGINAFYLNYRYNGTSSYARDNGLSDQENHSVNLLPGLNIGPWRIKNYTTWNKDSYDDDSNGKWDTIYTYAERNIISLKSVLTLGESTSDADIFDSVPYRGAQLNSDDYMDAESIQGYAPVVRGIAKSNAKVIIKQSGYIIYQSFVPPGAFEITDLYSTGGNGDLNVTIEEADGTQQNFVVAYASLPVLRREGSLKYSITSGQYRSSDGSVDYTPFSQATASYGLPYNTTLYGGFQAASKYQSVAIGVGNNLGVLGAVSLDVTQAWSTKQDQDKISGQSVRIRYSKNLNDIGTNIAIAGYRYSTSGFNTLSDVLETYRDDYKYYYNDRVKNRTEITVSQSLGDKLGYFNIGGVMEDYWNQRRRNNSFNVGYSNSWSGITYNLNYSHSRSSTDYEGYGRNYSTDNIFSFNVNIPLDIWMPNTWVTYGLNNSDPGSTSNSVGLSGLALADNNLSWNLQQQYDNRDFSSGNAGVDYKGSYGEIYGSYNYDHEWQRLNYGINGGVIVHRNGITAGQSFSDTSALVKAPGVTGTRVIGNTGVKTDYRGYAIVPNITMYRRNDVVLDTETMPEDVDLDTTTATVVPTRGAIVLAQYTGKKGIRAMFRLIDTNNKPVPFGAMVNSVAETSQEVRNGIVSDNGQVYMAGLPLEGALSVQWGKKASQQCRANYQFSDAEKTSGIQQSQLVCHY</sequence>
<keyword evidence="8 10" id="KW-0472">Membrane</keyword>
<reference evidence="14 16" key="1">
    <citation type="submission" date="2018-08" db="EMBL/GenBank/DDBJ databases">
        <authorList>
            <consortium name="Pathogen Informatics"/>
        </authorList>
    </citation>
    <scope>NUCLEOTIDE SEQUENCE [LARGE SCALE GENOMIC DNA]</scope>
    <source>
        <strain evidence="15 17">EuSCAPE_IL010</strain>
        <strain evidence="14 16">EuSCAPE_IT371</strain>
    </source>
</reference>
<evidence type="ECO:0000259" key="12">
    <source>
        <dbReference type="Pfam" id="PF13953"/>
    </source>
</evidence>
<dbReference type="Pfam" id="PF13954">
    <property type="entry name" value="PapC_N"/>
    <property type="match status" value="1"/>
</dbReference>
<keyword evidence="3 10" id="KW-0813">Transport</keyword>
<dbReference type="PROSITE" id="PS01151">
    <property type="entry name" value="FIMBRIAL_USHER"/>
    <property type="match status" value="1"/>
</dbReference>
<dbReference type="InterPro" id="IPR025949">
    <property type="entry name" value="PapC-like_C"/>
</dbReference>
<dbReference type="GO" id="GO:0009279">
    <property type="term" value="C:cell outer membrane"/>
    <property type="evidence" value="ECO:0007669"/>
    <property type="project" value="UniProtKB-SubCell"/>
</dbReference>
<dbReference type="EMBL" id="UJZG01000016">
    <property type="protein sequence ID" value="SXD99986.1"/>
    <property type="molecule type" value="Genomic_DNA"/>
</dbReference>
<dbReference type="InterPro" id="IPR043142">
    <property type="entry name" value="PapC-like_C_sf"/>
</dbReference>
<dbReference type="InterPro" id="IPR037224">
    <property type="entry name" value="PapC_N_sf"/>
</dbReference>
<dbReference type="GO" id="GO:0009297">
    <property type="term" value="P:pilus assembly"/>
    <property type="evidence" value="ECO:0007669"/>
    <property type="project" value="InterPro"/>
</dbReference>